<gene>
    <name evidence="1" type="ORF">EPI10_030689</name>
</gene>
<proteinExistence type="predicted"/>
<evidence type="ECO:0000313" key="1">
    <source>
        <dbReference type="EMBL" id="KAA3486816.1"/>
    </source>
</evidence>
<dbReference type="PANTHER" id="PTHR24559:SF444">
    <property type="entry name" value="REVERSE TRANSCRIPTASE DOMAIN-CONTAINING PROTEIN"/>
    <property type="match status" value="1"/>
</dbReference>
<evidence type="ECO:0000313" key="2">
    <source>
        <dbReference type="Proteomes" id="UP000325315"/>
    </source>
</evidence>
<dbReference type="InterPro" id="IPR053134">
    <property type="entry name" value="RNA-dir_DNA_polymerase"/>
</dbReference>
<dbReference type="InterPro" id="IPR043502">
    <property type="entry name" value="DNA/RNA_pol_sf"/>
</dbReference>
<dbReference type="Gene3D" id="3.30.70.270">
    <property type="match status" value="2"/>
</dbReference>
<comment type="caution">
    <text evidence="1">The sequence shown here is derived from an EMBL/GenBank/DDBJ whole genome shotgun (WGS) entry which is preliminary data.</text>
</comment>
<dbReference type="PANTHER" id="PTHR24559">
    <property type="entry name" value="TRANSPOSON TY3-I GAG-POL POLYPROTEIN"/>
    <property type="match status" value="1"/>
</dbReference>
<dbReference type="SUPFAM" id="SSF56672">
    <property type="entry name" value="DNA/RNA polymerases"/>
    <property type="match status" value="1"/>
</dbReference>
<dbReference type="InterPro" id="IPR043128">
    <property type="entry name" value="Rev_trsase/Diguanyl_cyclase"/>
</dbReference>
<keyword evidence="2" id="KW-1185">Reference proteome</keyword>
<reference evidence="2" key="1">
    <citation type="journal article" date="2019" name="Plant Biotechnol. J.">
        <title>Genome sequencing of the Australian wild diploid species Gossypium australe highlights disease resistance and delayed gland morphogenesis.</title>
        <authorList>
            <person name="Cai Y."/>
            <person name="Cai X."/>
            <person name="Wang Q."/>
            <person name="Wang P."/>
            <person name="Zhang Y."/>
            <person name="Cai C."/>
            <person name="Xu Y."/>
            <person name="Wang K."/>
            <person name="Zhou Z."/>
            <person name="Wang C."/>
            <person name="Geng S."/>
            <person name="Li B."/>
            <person name="Dong Q."/>
            <person name="Hou Y."/>
            <person name="Wang H."/>
            <person name="Ai P."/>
            <person name="Liu Z."/>
            <person name="Yi F."/>
            <person name="Sun M."/>
            <person name="An G."/>
            <person name="Cheng J."/>
            <person name="Zhang Y."/>
            <person name="Shi Q."/>
            <person name="Xie Y."/>
            <person name="Shi X."/>
            <person name="Chang Y."/>
            <person name="Huang F."/>
            <person name="Chen Y."/>
            <person name="Hong S."/>
            <person name="Mi L."/>
            <person name="Sun Q."/>
            <person name="Zhang L."/>
            <person name="Zhou B."/>
            <person name="Peng R."/>
            <person name="Zhang X."/>
            <person name="Liu F."/>
        </authorList>
    </citation>
    <scope>NUCLEOTIDE SEQUENCE [LARGE SCALE GENOMIC DNA]</scope>
    <source>
        <strain evidence="2">cv. PA1801</strain>
    </source>
</reference>
<name>A0A5B6WZI3_9ROSI</name>
<dbReference type="AlphaFoldDB" id="A0A5B6WZI3"/>
<protein>
    <submittedName>
        <fullName evidence="1">Retrovirus-related Pol polyprotein from transposon 17.6</fullName>
    </submittedName>
</protein>
<dbReference type="Proteomes" id="UP000325315">
    <property type="component" value="Unassembled WGS sequence"/>
</dbReference>
<dbReference type="EMBL" id="SMMG02000001">
    <property type="protein sequence ID" value="KAA3486816.1"/>
    <property type="molecule type" value="Genomic_DNA"/>
</dbReference>
<organism evidence="1 2">
    <name type="scientific">Gossypium australe</name>
    <dbReference type="NCBI Taxonomy" id="47621"/>
    <lineage>
        <taxon>Eukaryota</taxon>
        <taxon>Viridiplantae</taxon>
        <taxon>Streptophyta</taxon>
        <taxon>Embryophyta</taxon>
        <taxon>Tracheophyta</taxon>
        <taxon>Spermatophyta</taxon>
        <taxon>Magnoliopsida</taxon>
        <taxon>eudicotyledons</taxon>
        <taxon>Gunneridae</taxon>
        <taxon>Pentapetalae</taxon>
        <taxon>rosids</taxon>
        <taxon>malvids</taxon>
        <taxon>Malvales</taxon>
        <taxon>Malvaceae</taxon>
        <taxon>Malvoideae</taxon>
        <taxon>Gossypium</taxon>
    </lineage>
</organism>
<accession>A0A5B6WZI3</accession>
<sequence length="104" mass="12270">MSFGLCNAPATFQRCMMAIFSDMVEKFLKVFMDDFSFFVDVKKPTLYLIRRNVTPWPVKALFWDKKFHNKELSRQRKIEVIEKLPPPSTVKGICNFLGHVGFYR</sequence>